<sequence>MSPRVTGARNSATPSAQATRTGTEAVGDVDRVTEAVLTASRLLVAVSARSLNEVEESLTLPQFRALVVLASRGPLRLTHLAEHLAVNPSTAMRMAERLVAAGMIDRAPNPENRRESILALTDTGRRVVEQVTGRRRTEIAAIVERMPTAHRDRLVEALEAFSAAGGEPGAGHDPIPLGWE</sequence>
<evidence type="ECO:0000256" key="3">
    <source>
        <dbReference type="ARBA" id="ARBA00023163"/>
    </source>
</evidence>
<dbReference type="SMART" id="SM00347">
    <property type="entry name" value="HTH_MARR"/>
    <property type="match status" value="1"/>
</dbReference>
<dbReference type="PROSITE" id="PS50995">
    <property type="entry name" value="HTH_MARR_2"/>
    <property type="match status" value="1"/>
</dbReference>
<comment type="caution">
    <text evidence="6">The sequence shown here is derived from an EMBL/GenBank/DDBJ whole genome shotgun (WGS) entry which is preliminary data.</text>
</comment>
<dbReference type="PANTHER" id="PTHR42756">
    <property type="entry name" value="TRANSCRIPTIONAL REGULATOR, MARR"/>
    <property type="match status" value="1"/>
</dbReference>
<keyword evidence="1" id="KW-0805">Transcription regulation</keyword>
<reference evidence="6 7" key="1">
    <citation type="submission" date="2020-02" db="EMBL/GenBank/DDBJ databases">
        <title>Acidophilic actinobacteria isolated from forest soil.</title>
        <authorList>
            <person name="Golinska P."/>
        </authorList>
    </citation>
    <scope>NUCLEOTIDE SEQUENCE [LARGE SCALE GENOMIC DNA]</scope>
    <source>
        <strain evidence="6 7">NL8</strain>
    </source>
</reference>
<proteinExistence type="predicted"/>
<protein>
    <submittedName>
        <fullName evidence="6">MarR family transcriptional regulator</fullName>
    </submittedName>
</protein>
<name>A0ABS5KQU8_9ACTN</name>
<evidence type="ECO:0000256" key="2">
    <source>
        <dbReference type="ARBA" id="ARBA00023125"/>
    </source>
</evidence>
<evidence type="ECO:0000313" key="7">
    <source>
        <dbReference type="Proteomes" id="UP000730482"/>
    </source>
</evidence>
<dbReference type="Pfam" id="PF01047">
    <property type="entry name" value="MarR"/>
    <property type="match status" value="1"/>
</dbReference>
<dbReference type="Gene3D" id="1.10.10.10">
    <property type="entry name" value="Winged helix-like DNA-binding domain superfamily/Winged helix DNA-binding domain"/>
    <property type="match status" value="1"/>
</dbReference>
<dbReference type="RefSeq" id="WP_212010017.1">
    <property type="nucleotide sequence ID" value="NZ_JAAFYZ010000048.1"/>
</dbReference>
<dbReference type="InterPro" id="IPR036388">
    <property type="entry name" value="WH-like_DNA-bd_sf"/>
</dbReference>
<feature type="region of interest" description="Disordered" evidence="4">
    <location>
        <begin position="1"/>
        <end position="24"/>
    </location>
</feature>
<keyword evidence="3" id="KW-0804">Transcription</keyword>
<keyword evidence="2" id="KW-0238">DNA-binding</keyword>
<evidence type="ECO:0000256" key="1">
    <source>
        <dbReference type="ARBA" id="ARBA00023015"/>
    </source>
</evidence>
<dbReference type="PANTHER" id="PTHR42756:SF1">
    <property type="entry name" value="TRANSCRIPTIONAL REPRESSOR OF EMRAB OPERON"/>
    <property type="match status" value="1"/>
</dbReference>
<evidence type="ECO:0000313" key="6">
    <source>
        <dbReference type="EMBL" id="MBS2548431.1"/>
    </source>
</evidence>
<dbReference type="InterPro" id="IPR036390">
    <property type="entry name" value="WH_DNA-bd_sf"/>
</dbReference>
<feature type="compositionally biased region" description="Polar residues" evidence="4">
    <location>
        <begin position="8"/>
        <end position="22"/>
    </location>
</feature>
<dbReference type="SUPFAM" id="SSF46785">
    <property type="entry name" value="Winged helix' DNA-binding domain"/>
    <property type="match status" value="1"/>
</dbReference>
<keyword evidence="7" id="KW-1185">Reference proteome</keyword>
<dbReference type="EMBL" id="JAAFYZ010000048">
    <property type="protein sequence ID" value="MBS2548431.1"/>
    <property type="molecule type" value="Genomic_DNA"/>
</dbReference>
<dbReference type="Proteomes" id="UP000730482">
    <property type="component" value="Unassembled WGS sequence"/>
</dbReference>
<feature type="domain" description="HTH marR-type" evidence="5">
    <location>
        <begin position="29"/>
        <end position="163"/>
    </location>
</feature>
<dbReference type="InterPro" id="IPR000835">
    <property type="entry name" value="HTH_MarR-typ"/>
</dbReference>
<accession>A0ABS5KQU8</accession>
<organism evidence="6 7">
    <name type="scientific">Catenulispora pinistramenti</name>
    <dbReference type="NCBI Taxonomy" id="2705254"/>
    <lineage>
        <taxon>Bacteria</taxon>
        <taxon>Bacillati</taxon>
        <taxon>Actinomycetota</taxon>
        <taxon>Actinomycetes</taxon>
        <taxon>Catenulisporales</taxon>
        <taxon>Catenulisporaceae</taxon>
        <taxon>Catenulispora</taxon>
    </lineage>
</organism>
<evidence type="ECO:0000256" key="4">
    <source>
        <dbReference type="SAM" id="MobiDB-lite"/>
    </source>
</evidence>
<evidence type="ECO:0000259" key="5">
    <source>
        <dbReference type="PROSITE" id="PS50995"/>
    </source>
</evidence>
<gene>
    <name evidence="6" type="ORF">KGQ19_16310</name>
</gene>